<evidence type="ECO:0000313" key="1">
    <source>
        <dbReference type="EMBL" id="KAF1831883.1"/>
    </source>
</evidence>
<dbReference type="Gene3D" id="3.90.1140.10">
    <property type="entry name" value="Cyclic phosphodiesterase"/>
    <property type="match status" value="1"/>
</dbReference>
<dbReference type="OrthoDB" id="514292at2759"/>
<evidence type="ECO:0000313" key="2">
    <source>
        <dbReference type="Proteomes" id="UP000800040"/>
    </source>
</evidence>
<dbReference type="EMBL" id="ML975352">
    <property type="protein sequence ID" value="KAF1831883.1"/>
    <property type="molecule type" value="Genomic_DNA"/>
</dbReference>
<keyword evidence="2" id="KW-1185">Reference proteome</keyword>
<dbReference type="PANTHER" id="PTHR28141:SF1">
    <property type="entry name" value="2',3'-CYCLIC-NUCLEOTIDE 3'-PHOSPHODIESTERASE"/>
    <property type="match status" value="1"/>
</dbReference>
<name>A0A6A5KES5_9PLEO</name>
<dbReference type="SUPFAM" id="SSF55144">
    <property type="entry name" value="LigT-like"/>
    <property type="match status" value="1"/>
</dbReference>
<accession>A0A6A5KES5</accession>
<reference evidence="1" key="1">
    <citation type="submission" date="2020-01" db="EMBL/GenBank/DDBJ databases">
        <authorList>
            <consortium name="DOE Joint Genome Institute"/>
            <person name="Haridas S."/>
            <person name="Albert R."/>
            <person name="Binder M."/>
            <person name="Bloem J."/>
            <person name="Labutti K."/>
            <person name="Salamov A."/>
            <person name="Andreopoulos B."/>
            <person name="Baker S.E."/>
            <person name="Barry K."/>
            <person name="Bills G."/>
            <person name="Bluhm B.H."/>
            <person name="Cannon C."/>
            <person name="Castanera R."/>
            <person name="Culley D.E."/>
            <person name="Daum C."/>
            <person name="Ezra D."/>
            <person name="Gonzalez J.B."/>
            <person name="Henrissat B."/>
            <person name="Kuo A."/>
            <person name="Liang C."/>
            <person name="Lipzen A."/>
            <person name="Lutzoni F."/>
            <person name="Magnuson J."/>
            <person name="Mondo S."/>
            <person name="Nolan M."/>
            <person name="Ohm R."/>
            <person name="Pangilinan J."/>
            <person name="Park H.-J."/>
            <person name="Ramirez L."/>
            <person name="Alfaro M."/>
            <person name="Sun H."/>
            <person name="Tritt A."/>
            <person name="Yoshinaga Y."/>
            <person name="Zwiers L.-H."/>
            <person name="Turgeon B.G."/>
            <person name="Goodwin S.B."/>
            <person name="Spatafora J.W."/>
            <person name="Crous P.W."/>
            <person name="Grigoriev I.V."/>
        </authorList>
    </citation>
    <scope>NUCLEOTIDE SEQUENCE</scope>
    <source>
        <strain evidence="1">P77</strain>
    </source>
</reference>
<dbReference type="AlphaFoldDB" id="A0A6A5KES5"/>
<dbReference type="GO" id="GO:0004113">
    <property type="term" value="F:2',3'-cyclic-nucleotide 3'-phosphodiesterase activity"/>
    <property type="evidence" value="ECO:0007669"/>
    <property type="project" value="TreeGrafter"/>
</dbReference>
<organism evidence="1 2">
    <name type="scientific">Decorospora gaudefroyi</name>
    <dbReference type="NCBI Taxonomy" id="184978"/>
    <lineage>
        <taxon>Eukaryota</taxon>
        <taxon>Fungi</taxon>
        <taxon>Dikarya</taxon>
        <taxon>Ascomycota</taxon>
        <taxon>Pezizomycotina</taxon>
        <taxon>Dothideomycetes</taxon>
        <taxon>Pleosporomycetidae</taxon>
        <taxon>Pleosporales</taxon>
        <taxon>Pleosporineae</taxon>
        <taxon>Pleosporaceae</taxon>
        <taxon>Decorospora</taxon>
    </lineage>
</organism>
<dbReference type="Proteomes" id="UP000800040">
    <property type="component" value="Unassembled WGS sequence"/>
</dbReference>
<gene>
    <name evidence="1" type="ORF">BDW02DRAFT_571625</name>
</gene>
<dbReference type="PANTHER" id="PTHR28141">
    <property type="entry name" value="2',3'-CYCLIC-NUCLEOTIDE 3'-PHOSPHODIESTERASE"/>
    <property type="match status" value="1"/>
</dbReference>
<dbReference type="InterPro" id="IPR012386">
    <property type="entry name" value="Cyclic-nucl_3Pdiesterase"/>
</dbReference>
<protein>
    <submittedName>
        <fullName evidence="1">2, 3 cyclic phosphodiesterase</fullName>
    </submittedName>
</protein>
<sequence>MPGSSLWLLPPADHPLNNTLPTLIDETSKQFKSPHRFLPHVTITSQISPPLYGSEPQAWLESLELPSGSSVEVKFEGLGSEEAFLRKLYIKCRKTGGLQNLGQQCRRKVEGFEEESKANTWAREQYMPHLSLLYHDCPQVDQHDLTSVRTLDVNTEGVGQLGGWVGGRVVLVPTDSAIDGWLPVAERVLQ</sequence>
<dbReference type="InterPro" id="IPR009097">
    <property type="entry name" value="Cyclic_Pdiesterase"/>
</dbReference>
<dbReference type="Pfam" id="PF07823">
    <property type="entry name" value="CPDase"/>
    <property type="match status" value="1"/>
</dbReference>
<proteinExistence type="predicted"/>
<dbReference type="GO" id="GO:0009187">
    <property type="term" value="P:cyclic nucleotide metabolic process"/>
    <property type="evidence" value="ECO:0007669"/>
    <property type="project" value="TreeGrafter"/>
</dbReference>